<gene>
    <name evidence="4" type="ORF">FB567DRAFT_94581</name>
</gene>
<evidence type="ECO:0000256" key="1">
    <source>
        <dbReference type="ARBA" id="ARBA00006484"/>
    </source>
</evidence>
<accession>A0A8K0R4U9</accession>
<keyword evidence="5" id="KW-1185">Reference proteome</keyword>
<keyword evidence="2" id="KW-0521">NADP</keyword>
<organism evidence="4 5">
    <name type="scientific">Paraphoma chrysanthemicola</name>
    <dbReference type="NCBI Taxonomy" id="798071"/>
    <lineage>
        <taxon>Eukaryota</taxon>
        <taxon>Fungi</taxon>
        <taxon>Dikarya</taxon>
        <taxon>Ascomycota</taxon>
        <taxon>Pezizomycotina</taxon>
        <taxon>Dothideomycetes</taxon>
        <taxon>Pleosporomycetidae</taxon>
        <taxon>Pleosporales</taxon>
        <taxon>Pleosporineae</taxon>
        <taxon>Phaeosphaeriaceae</taxon>
        <taxon>Paraphoma</taxon>
    </lineage>
</organism>
<evidence type="ECO:0000313" key="5">
    <source>
        <dbReference type="Proteomes" id="UP000813461"/>
    </source>
</evidence>
<name>A0A8K0R4U9_9PLEO</name>
<reference evidence="4" key="1">
    <citation type="journal article" date="2021" name="Nat. Commun.">
        <title>Genetic determinants of endophytism in the Arabidopsis root mycobiome.</title>
        <authorList>
            <person name="Mesny F."/>
            <person name="Miyauchi S."/>
            <person name="Thiergart T."/>
            <person name="Pickel B."/>
            <person name="Atanasova L."/>
            <person name="Karlsson M."/>
            <person name="Huettel B."/>
            <person name="Barry K.W."/>
            <person name="Haridas S."/>
            <person name="Chen C."/>
            <person name="Bauer D."/>
            <person name="Andreopoulos W."/>
            <person name="Pangilinan J."/>
            <person name="LaButti K."/>
            <person name="Riley R."/>
            <person name="Lipzen A."/>
            <person name="Clum A."/>
            <person name="Drula E."/>
            <person name="Henrissat B."/>
            <person name="Kohler A."/>
            <person name="Grigoriev I.V."/>
            <person name="Martin F.M."/>
            <person name="Hacquard S."/>
        </authorList>
    </citation>
    <scope>NUCLEOTIDE SEQUENCE</scope>
    <source>
        <strain evidence="4">MPI-SDFR-AT-0120</strain>
    </source>
</reference>
<dbReference type="PANTHER" id="PTHR43544">
    <property type="entry name" value="SHORT-CHAIN DEHYDROGENASE/REDUCTASE"/>
    <property type="match status" value="1"/>
</dbReference>
<dbReference type="Proteomes" id="UP000813461">
    <property type="component" value="Unassembled WGS sequence"/>
</dbReference>
<dbReference type="AlphaFoldDB" id="A0A8K0R4U9"/>
<protein>
    <submittedName>
        <fullName evidence="4">Aflatoxin biosynthesis ketoreductase nor-1</fullName>
    </submittedName>
</protein>
<sequence length="254" mass="26697">MASLTYLITGANRGIGRGFTTALLQRPNTNVIAAVRDVAKSTPVLDALPKAAGSKLFIVKIDSSVDSDPKTAVSELQSKHGITSLDVVIANAGIGHTGRRIAEISTEVFREHLNVNTIGPVLLFQATRPLLQASKSGRPVFLAISTALGSIASQEAFAAFPLPTGVYGASKAALNLLIKRLNIEEPWLVAYVTHPGLVKTDMASFVDDPDIPAEAIAGAITVEESVKGILSTVDKATKEIGGTFQNVDGTTLPW</sequence>
<dbReference type="GO" id="GO:0016491">
    <property type="term" value="F:oxidoreductase activity"/>
    <property type="evidence" value="ECO:0007669"/>
    <property type="project" value="UniProtKB-KW"/>
</dbReference>
<dbReference type="InterPro" id="IPR051468">
    <property type="entry name" value="Fungal_SecMetab_SDRs"/>
</dbReference>
<dbReference type="SUPFAM" id="SSF51735">
    <property type="entry name" value="NAD(P)-binding Rossmann-fold domains"/>
    <property type="match status" value="1"/>
</dbReference>
<dbReference type="Pfam" id="PF00106">
    <property type="entry name" value="adh_short"/>
    <property type="match status" value="1"/>
</dbReference>
<dbReference type="PRINTS" id="PR00081">
    <property type="entry name" value="GDHRDH"/>
</dbReference>
<dbReference type="InterPro" id="IPR036291">
    <property type="entry name" value="NAD(P)-bd_dom_sf"/>
</dbReference>
<dbReference type="EMBL" id="JAGMVJ010000013">
    <property type="protein sequence ID" value="KAH7083924.1"/>
    <property type="molecule type" value="Genomic_DNA"/>
</dbReference>
<keyword evidence="3" id="KW-0560">Oxidoreductase</keyword>
<dbReference type="OrthoDB" id="9876299at2759"/>
<evidence type="ECO:0000256" key="2">
    <source>
        <dbReference type="ARBA" id="ARBA00022857"/>
    </source>
</evidence>
<evidence type="ECO:0000256" key="3">
    <source>
        <dbReference type="ARBA" id="ARBA00023002"/>
    </source>
</evidence>
<comment type="caution">
    <text evidence="4">The sequence shown here is derived from an EMBL/GenBank/DDBJ whole genome shotgun (WGS) entry which is preliminary data.</text>
</comment>
<evidence type="ECO:0000313" key="4">
    <source>
        <dbReference type="EMBL" id="KAH7083924.1"/>
    </source>
</evidence>
<dbReference type="InterPro" id="IPR002347">
    <property type="entry name" value="SDR_fam"/>
</dbReference>
<dbReference type="PANTHER" id="PTHR43544:SF7">
    <property type="entry name" value="NADB-LER2"/>
    <property type="match status" value="1"/>
</dbReference>
<comment type="similarity">
    <text evidence="1">Belongs to the short-chain dehydrogenases/reductases (SDR) family.</text>
</comment>
<proteinExistence type="inferred from homology"/>
<dbReference type="GO" id="GO:0005737">
    <property type="term" value="C:cytoplasm"/>
    <property type="evidence" value="ECO:0007669"/>
    <property type="project" value="TreeGrafter"/>
</dbReference>
<dbReference type="Gene3D" id="3.40.50.720">
    <property type="entry name" value="NAD(P)-binding Rossmann-like Domain"/>
    <property type="match status" value="1"/>
</dbReference>
<dbReference type="CDD" id="cd05325">
    <property type="entry name" value="carb_red_sniffer_like_SDR_c"/>
    <property type="match status" value="1"/>
</dbReference>